<evidence type="ECO:0000313" key="3">
    <source>
        <dbReference type="Proteomes" id="UP000007587"/>
    </source>
</evidence>
<dbReference type="STRING" id="1144275.COCOR_03635"/>
<protein>
    <submittedName>
        <fullName evidence="2">Uncharacterized protein</fullName>
    </submittedName>
</protein>
<feature type="compositionally biased region" description="Low complexity" evidence="1">
    <location>
        <begin position="37"/>
        <end position="55"/>
    </location>
</feature>
<sequence>MQWPIRSFQPFINTVKPSSSGAVSAPQQAPAGPPRPSGGTSSWGSVSTDSFSGSTPGASKRNPLNVPDTPPSPTATPLLSKPTASKDLAASGSVMLGPNGISGSASLEAGVKLETGIFSVKVAGYTELGASFSRDASMTTFSVEAEVGVKAELEADTPQVTVTGTAQAGVRGSYQVTLPTAAAAGITSPEQAAQQLNPSLPQNLPVGATVTLTGEAFVGTGMEVVFKNISGIFGAIGGMSTEKASGMSLAVTRLDDKTVRVTVGPTEAVSRTLEGKLGVFGIAFGATDTRRVEGQLSSRQVDFDISTPAGQAAYNRFIATGELPKNDPASGTSNAATVQIASDTLTREVTFGIDLGAAVIDSNVYVATTYDAGGPTEFQYTGTKGPVTFSVSGEWKDPEDPSTYTYAATLPALASGTANGLQDIYANTTGSGTTASVSFTYAEAQQVQQLAKDWLTAIEQGRPGYAGNTPESWVVDVANAATPEEAMALLLTPETNNVPDVVANRVASLSAFQLDNGGGQMPGSLTLSEG</sequence>
<feature type="compositionally biased region" description="Low complexity" evidence="1">
    <location>
        <begin position="17"/>
        <end position="30"/>
    </location>
</feature>
<evidence type="ECO:0000256" key="1">
    <source>
        <dbReference type="SAM" id="MobiDB-lite"/>
    </source>
</evidence>
<reference evidence="3" key="2">
    <citation type="submission" date="2012-03" db="EMBL/GenBank/DDBJ databases">
        <title>Genome sequence of the fruiting myxobacterium Corallococcus coralloides DSM 2259.</title>
        <authorList>
            <person name="Huntley S."/>
            <person name="Zhang Y."/>
            <person name="Treuner-Lange A."/>
            <person name="Sensen C.W."/>
            <person name="Sogaard-Andersen L."/>
        </authorList>
    </citation>
    <scope>NUCLEOTIDE SEQUENCE [LARGE SCALE GENOMIC DNA]</scope>
    <source>
        <strain evidence="3">ATCC 25202 / DSM 2259 / NBRC 100086 / M2</strain>
    </source>
</reference>
<dbReference type="Proteomes" id="UP000007587">
    <property type="component" value="Chromosome"/>
</dbReference>
<gene>
    <name evidence="2" type="ordered locus">COCOR_03635</name>
</gene>
<feature type="region of interest" description="Disordered" evidence="1">
    <location>
        <begin position="1"/>
        <end position="81"/>
    </location>
</feature>
<dbReference type="KEGG" id="ccx:COCOR_03635"/>
<dbReference type="InParanoid" id="H8MNC1"/>
<accession>H8MNC1</accession>
<organism evidence="2 3">
    <name type="scientific">Corallococcus coralloides (strain ATCC 25202 / DSM 2259 / NBRC 100086 / M2)</name>
    <name type="common">Myxococcus coralloides</name>
    <dbReference type="NCBI Taxonomy" id="1144275"/>
    <lineage>
        <taxon>Bacteria</taxon>
        <taxon>Pseudomonadati</taxon>
        <taxon>Myxococcota</taxon>
        <taxon>Myxococcia</taxon>
        <taxon>Myxococcales</taxon>
        <taxon>Cystobacterineae</taxon>
        <taxon>Myxococcaceae</taxon>
        <taxon>Corallococcus</taxon>
    </lineage>
</organism>
<name>H8MNC1_CORCM</name>
<dbReference type="AlphaFoldDB" id="H8MNC1"/>
<proteinExistence type="predicted"/>
<keyword evidence="3" id="KW-1185">Reference proteome</keyword>
<dbReference type="EMBL" id="CP003389">
    <property type="protein sequence ID" value="AFE05345.1"/>
    <property type="molecule type" value="Genomic_DNA"/>
</dbReference>
<dbReference type="HOGENOM" id="CLU_513605_0_0_7"/>
<reference evidence="2 3" key="1">
    <citation type="journal article" date="2012" name="J. Bacteriol.">
        <title>Complete Genome Sequence of the Fruiting Myxobacterium Corallococcus coralloides DSM 2259.</title>
        <authorList>
            <person name="Huntley S."/>
            <person name="Zhang Y."/>
            <person name="Treuner-Lange A."/>
            <person name="Kneip S."/>
            <person name="Sensen C.W."/>
            <person name="Sogaard-Andersen L."/>
        </authorList>
    </citation>
    <scope>NUCLEOTIDE SEQUENCE [LARGE SCALE GENOMIC DNA]</scope>
    <source>
        <strain evidence="3">ATCC 25202 / DSM 2259 / NBRC 100086 / M2</strain>
    </source>
</reference>
<evidence type="ECO:0000313" key="2">
    <source>
        <dbReference type="EMBL" id="AFE05345.1"/>
    </source>
</evidence>